<comment type="caution">
    <text evidence="7">The sequence shown here is derived from an EMBL/GenBank/DDBJ whole genome shotgun (WGS) entry which is preliminary data.</text>
</comment>
<dbReference type="Gene3D" id="2.40.330.10">
    <property type="entry name" value="DNA-binding pseudobarrel domain"/>
    <property type="match status" value="3"/>
</dbReference>
<dbReference type="OrthoDB" id="1915967at2759"/>
<dbReference type="CDD" id="cd10017">
    <property type="entry name" value="B3_DNA"/>
    <property type="match status" value="1"/>
</dbReference>
<keyword evidence="5" id="KW-0539">Nucleus</keyword>
<evidence type="ECO:0000313" key="7">
    <source>
        <dbReference type="EMBL" id="PWA58674.1"/>
    </source>
</evidence>
<evidence type="ECO:0000256" key="1">
    <source>
        <dbReference type="ARBA" id="ARBA00004123"/>
    </source>
</evidence>
<dbReference type="PANTHER" id="PTHR34269">
    <property type="entry name" value="TRANSCRIPTION FACTOR B3-DOMAIN FAMILY-RELATED"/>
    <property type="match status" value="1"/>
</dbReference>
<dbReference type="SMART" id="SM01019">
    <property type="entry name" value="B3"/>
    <property type="match status" value="2"/>
</dbReference>
<accession>A0A2U1MBL5</accession>
<dbReference type="GO" id="GO:0005634">
    <property type="term" value="C:nucleus"/>
    <property type="evidence" value="ECO:0007669"/>
    <property type="project" value="UniProtKB-SubCell"/>
</dbReference>
<keyword evidence="4" id="KW-0804">Transcription</keyword>
<comment type="subcellular location">
    <subcellularLocation>
        <location evidence="1">Nucleus</location>
    </subcellularLocation>
</comment>
<evidence type="ECO:0000256" key="4">
    <source>
        <dbReference type="ARBA" id="ARBA00023163"/>
    </source>
</evidence>
<evidence type="ECO:0000256" key="3">
    <source>
        <dbReference type="ARBA" id="ARBA00023125"/>
    </source>
</evidence>
<sequence length="376" mass="44095">MKRSRYRNVVHAHDEWPIRKSLTLSDVDITHPFLTLPRQSVENYILGHLTQLERDHLMNREQVAINVQDDDTGDLYLMKLKWRGSYYNLIGKWGKIVRSKGLDVGKEIKIRWFDECLHFSVPQRQVLSVPPLQVIPTMHNDHWPIRKVLTLSDVDTNHPFLPLARKSVEDHILAHWTPQQRELLRNEEQVNLNARDVDTNDLYVMKLRWRGNYYNLIGKWGKIIRGKGLGVGKEIKIRWANGCLLFSVPYDHEVVPSTIPTMQRQQEQWPIRKALTLSDVDTNHPFLTLPGKLVEDHILLYWGSQAREQLRNDLQINVNVRDYDKGDSFLMKLKCRGSYYNLIGKWGQIIRGKGLQVGQEIRVRWDNGYLVFSVPE</sequence>
<feature type="domain" description="TF-B3" evidence="6">
    <location>
        <begin position="18"/>
        <end position="125"/>
    </location>
</feature>
<dbReference type="InterPro" id="IPR015300">
    <property type="entry name" value="DNA-bd_pseudobarrel_sf"/>
</dbReference>
<organism evidence="7 8">
    <name type="scientific">Artemisia annua</name>
    <name type="common">Sweet wormwood</name>
    <dbReference type="NCBI Taxonomy" id="35608"/>
    <lineage>
        <taxon>Eukaryota</taxon>
        <taxon>Viridiplantae</taxon>
        <taxon>Streptophyta</taxon>
        <taxon>Embryophyta</taxon>
        <taxon>Tracheophyta</taxon>
        <taxon>Spermatophyta</taxon>
        <taxon>Magnoliopsida</taxon>
        <taxon>eudicotyledons</taxon>
        <taxon>Gunneridae</taxon>
        <taxon>Pentapetalae</taxon>
        <taxon>asterids</taxon>
        <taxon>campanulids</taxon>
        <taxon>Asterales</taxon>
        <taxon>Asteraceae</taxon>
        <taxon>Asteroideae</taxon>
        <taxon>Anthemideae</taxon>
        <taxon>Artemisiinae</taxon>
        <taxon>Artemisia</taxon>
    </lineage>
</organism>
<evidence type="ECO:0000256" key="5">
    <source>
        <dbReference type="ARBA" id="ARBA00023242"/>
    </source>
</evidence>
<feature type="domain" description="TF-B3" evidence="6">
    <location>
        <begin position="271"/>
        <end position="375"/>
    </location>
</feature>
<reference evidence="7 8" key="1">
    <citation type="journal article" date="2018" name="Mol. Plant">
        <title>The genome of Artemisia annua provides insight into the evolution of Asteraceae family and artemisinin biosynthesis.</title>
        <authorList>
            <person name="Shen Q."/>
            <person name="Zhang L."/>
            <person name="Liao Z."/>
            <person name="Wang S."/>
            <person name="Yan T."/>
            <person name="Shi P."/>
            <person name="Liu M."/>
            <person name="Fu X."/>
            <person name="Pan Q."/>
            <person name="Wang Y."/>
            <person name="Lv Z."/>
            <person name="Lu X."/>
            <person name="Zhang F."/>
            <person name="Jiang W."/>
            <person name="Ma Y."/>
            <person name="Chen M."/>
            <person name="Hao X."/>
            <person name="Li L."/>
            <person name="Tang Y."/>
            <person name="Lv G."/>
            <person name="Zhou Y."/>
            <person name="Sun X."/>
            <person name="Brodelius P.E."/>
            <person name="Rose J.K.C."/>
            <person name="Tang K."/>
        </authorList>
    </citation>
    <scope>NUCLEOTIDE SEQUENCE [LARGE SCALE GENOMIC DNA]</scope>
    <source>
        <strain evidence="8">cv. Huhao1</strain>
        <tissue evidence="7">Leaf</tissue>
    </source>
</reference>
<gene>
    <name evidence="7" type="ORF">CTI12_AA398480</name>
</gene>
<name>A0A2U1MBL5_ARTAN</name>
<dbReference type="STRING" id="35608.A0A2U1MBL5"/>
<proteinExistence type="predicted"/>
<keyword evidence="2" id="KW-0805">Transcription regulation</keyword>
<dbReference type="PANTHER" id="PTHR34269:SF3">
    <property type="entry name" value="TF-B3 DOMAIN-CONTAINING PROTEIN"/>
    <property type="match status" value="1"/>
</dbReference>
<dbReference type="EMBL" id="PKPP01005830">
    <property type="protein sequence ID" value="PWA58674.1"/>
    <property type="molecule type" value="Genomic_DNA"/>
</dbReference>
<dbReference type="GO" id="GO:0003677">
    <property type="term" value="F:DNA binding"/>
    <property type="evidence" value="ECO:0007669"/>
    <property type="project" value="UniProtKB-KW"/>
</dbReference>
<evidence type="ECO:0000259" key="6">
    <source>
        <dbReference type="SMART" id="SM01019"/>
    </source>
</evidence>
<keyword evidence="3" id="KW-0238">DNA-binding</keyword>
<dbReference type="InterPro" id="IPR003340">
    <property type="entry name" value="B3_DNA-bd"/>
</dbReference>
<dbReference type="Proteomes" id="UP000245207">
    <property type="component" value="Unassembled WGS sequence"/>
</dbReference>
<keyword evidence="8" id="KW-1185">Reference proteome</keyword>
<evidence type="ECO:0000313" key="8">
    <source>
        <dbReference type="Proteomes" id="UP000245207"/>
    </source>
</evidence>
<evidence type="ECO:0000256" key="2">
    <source>
        <dbReference type="ARBA" id="ARBA00023015"/>
    </source>
</evidence>
<dbReference type="AlphaFoldDB" id="A0A2U1MBL5"/>
<protein>
    <submittedName>
        <fullName evidence="7">B3 DNA binding domain-containing protein</fullName>
    </submittedName>
</protein>
<dbReference type="InterPro" id="IPR051442">
    <property type="entry name" value="B3_domain"/>
</dbReference>
<dbReference type="SUPFAM" id="SSF101936">
    <property type="entry name" value="DNA-binding pseudobarrel domain"/>
    <property type="match status" value="3"/>
</dbReference>